<sequence length="161" mass="17769">MARKPTAPHLKVLQGTSRPDREVPDAPEYDLIEEFPDPPIHLNADGVPDAPEYDLIEEFPDPPIHLNADGADMWNRLGPQLVAARVLQVVDLFSLEQLCFSWQRFRMKAKAGMEMTAAEDTALKALFSEFGMTPASRRKVASGGEKPAGNKFASNGRPQKA</sequence>
<name>A0ABX9UT11_9GAMM</name>
<accession>A0ABX9UT11</accession>
<feature type="region of interest" description="Disordered" evidence="1">
    <location>
        <begin position="137"/>
        <end position="161"/>
    </location>
</feature>
<reference evidence="2 3" key="1">
    <citation type="submission" date="2018-10" db="EMBL/GenBank/DDBJ databases">
        <title>Pseudomonas sp. GL14 genome.</title>
        <authorList>
            <person name="Peng J."/>
            <person name="Liu Z.-P."/>
        </authorList>
    </citation>
    <scope>NUCLEOTIDE SEQUENCE [LARGE SCALE GENOMIC DNA]</scope>
    <source>
        <strain evidence="2 3">GL14</strain>
    </source>
</reference>
<dbReference type="EMBL" id="RFFL01000029">
    <property type="protein sequence ID" value="RMH96383.1"/>
    <property type="molecule type" value="Genomic_DNA"/>
</dbReference>
<feature type="compositionally biased region" description="Polar residues" evidence="1">
    <location>
        <begin position="152"/>
        <end position="161"/>
    </location>
</feature>
<comment type="caution">
    <text evidence="2">The sequence shown here is derived from an EMBL/GenBank/DDBJ whole genome shotgun (WGS) entry which is preliminary data.</text>
</comment>
<keyword evidence="3" id="KW-1185">Reference proteome</keyword>
<proteinExistence type="predicted"/>
<organism evidence="2 3">
    <name type="scientific">Stutzerimonas nitrititolerans</name>
    <dbReference type="NCBI Taxonomy" id="2482751"/>
    <lineage>
        <taxon>Bacteria</taxon>
        <taxon>Pseudomonadati</taxon>
        <taxon>Pseudomonadota</taxon>
        <taxon>Gammaproteobacteria</taxon>
        <taxon>Pseudomonadales</taxon>
        <taxon>Pseudomonadaceae</taxon>
        <taxon>Stutzerimonas</taxon>
    </lineage>
</organism>
<feature type="region of interest" description="Disordered" evidence="1">
    <location>
        <begin position="1"/>
        <end position="26"/>
    </location>
</feature>
<evidence type="ECO:0000256" key="1">
    <source>
        <dbReference type="SAM" id="MobiDB-lite"/>
    </source>
</evidence>
<evidence type="ECO:0000313" key="3">
    <source>
        <dbReference type="Proteomes" id="UP000269134"/>
    </source>
</evidence>
<evidence type="ECO:0000313" key="2">
    <source>
        <dbReference type="EMBL" id="RMH96383.1"/>
    </source>
</evidence>
<gene>
    <name evidence="2" type="ORF">EA795_20230</name>
</gene>
<dbReference type="Proteomes" id="UP000269134">
    <property type="component" value="Unassembled WGS sequence"/>
</dbReference>
<protein>
    <submittedName>
        <fullName evidence="2">P27 family phage terminase small subunit</fullName>
    </submittedName>
</protein>